<evidence type="ECO:0000256" key="1">
    <source>
        <dbReference type="ARBA" id="ARBA00022729"/>
    </source>
</evidence>
<sequence length="148" mass="16076">MGQTVRRSPRRWMPALGVLAGLLLATTFAPPEATGPTLAHSYLRRSVPEAGQRLQTLPKVRLEFSEPVEQVRVEIVRDLNEDGDGRNEPAVLVATLRPLRDAPTRVQASLFEAGSPWRLAPGAYVLQWVTLGADGHTVSGSVAFRVTG</sequence>
<dbReference type="Proteomes" id="UP001333102">
    <property type="component" value="Chromosome"/>
</dbReference>
<evidence type="ECO:0000313" key="6">
    <source>
        <dbReference type="Proteomes" id="UP001333102"/>
    </source>
</evidence>
<dbReference type="Pfam" id="PF04234">
    <property type="entry name" value="CopC"/>
    <property type="match status" value="1"/>
</dbReference>
<evidence type="ECO:0000313" key="5">
    <source>
        <dbReference type="EMBL" id="WRP15692.1"/>
    </source>
</evidence>
<name>A0ABZ1BSB6_9FIRM</name>
<feature type="signal peptide" evidence="3">
    <location>
        <begin position="1"/>
        <end position="29"/>
    </location>
</feature>
<dbReference type="SUPFAM" id="SSF81296">
    <property type="entry name" value="E set domains"/>
    <property type="match status" value="1"/>
</dbReference>
<dbReference type="EMBL" id="CP141614">
    <property type="protein sequence ID" value="WRP15692.1"/>
    <property type="molecule type" value="Genomic_DNA"/>
</dbReference>
<dbReference type="RefSeq" id="WP_324670098.1">
    <property type="nucleotide sequence ID" value="NZ_CP141614.1"/>
</dbReference>
<keyword evidence="2" id="KW-0186">Copper</keyword>
<dbReference type="InterPro" id="IPR014756">
    <property type="entry name" value="Ig_E-set"/>
</dbReference>
<dbReference type="InterPro" id="IPR014755">
    <property type="entry name" value="Cu-Rt/internalin_Ig-like"/>
</dbReference>
<protein>
    <submittedName>
        <fullName evidence="5">Copper resistance CopC family protein</fullName>
    </submittedName>
</protein>
<feature type="domain" description="CopC" evidence="4">
    <location>
        <begin position="40"/>
        <end position="146"/>
    </location>
</feature>
<evidence type="ECO:0000259" key="4">
    <source>
        <dbReference type="Pfam" id="PF04234"/>
    </source>
</evidence>
<organism evidence="5 6">
    <name type="scientific">Geochorda subterranea</name>
    <dbReference type="NCBI Taxonomy" id="3109564"/>
    <lineage>
        <taxon>Bacteria</taxon>
        <taxon>Bacillati</taxon>
        <taxon>Bacillota</taxon>
        <taxon>Limnochordia</taxon>
        <taxon>Limnochordales</taxon>
        <taxon>Geochordaceae</taxon>
        <taxon>Geochorda</taxon>
    </lineage>
</organism>
<evidence type="ECO:0000256" key="3">
    <source>
        <dbReference type="SAM" id="SignalP"/>
    </source>
</evidence>
<keyword evidence="6" id="KW-1185">Reference proteome</keyword>
<gene>
    <name evidence="5" type="ORF">VLY81_05930</name>
</gene>
<dbReference type="InterPro" id="IPR007348">
    <property type="entry name" value="CopC_dom"/>
</dbReference>
<reference evidence="6" key="1">
    <citation type="submission" date="2023-12" db="EMBL/GenBank/DDBJ databases">
        <title>Novel isolates from deep terrestrial aquifers shed light on the physiology and ecology of the class Limnochordia.</title>
        <authorList>
            <person name="Karnachuk O.V."/>
            <person name="Lukina A.P."/>
            <person name="Avakyan M.R."/>
            <person name="Kadnikov V."/>
            <person name="Begmatov S."/>
            <person name="Beletsky A.V."/>
            <person name="Mardanov A.V."/>
            <person name="Ravin N.V."/>
        </authorList>
    </citation>
    <scope>NUCLEOTIDE SEQUENCE [LARGE SCALE GENOMIC DNA]</scope>
    <source>
        <strain evidence="6">LN</strain>
    </source>
</reference>
<proteinExistence type="predicted"/>
<accession>A0ABZ1BSB6</accession>
<feature type="chain" id="PRO_5046567058" evidence="3">
    <location>
        <begin position="30"/>
        <end position="148"/>
    </location>
</feature>
<evidence type="ECO:0000256" key="2">
    <source>
        <dbReference type="ARBA" id="ARBA00023008"/>
    </source>
</evidence>
<keyword evidence="1 3" id="KW-0732">Signal</keyword>
<dbReference type="Gene3D" id="2.60.40.1220">
    <property type="match status" value="1"/>
</dbReference>